<keyword evidence="3" id="KW-0489">Methyltransferase</keyword>
<dbReference type="GO" id="GO:0032259">
    <property type="term" value="P:methylation"/>
    <property type="evidence" value="ECO:0007669"/>
    <property type="project" value="UniProtKB-KW"/>
</dbReference>
<evidence type="ECO:0000259" key="2">
    <source>
        <dbReference type="Pfam" id="PF13649"/>
    </source>
</evidence>
<name>A0A2C4H9X4_9BACI</name>
<dbReference type="Proteomes" id="UP000220045">
    <property type="component" value="Unassembled WGS sequence"/>
</dbReference>
<dbReference type="Gene3D" id="3.40.50.150">
    <property type="entry name" value="Vaccinia Virus protein VP39"/>
    <property type="match status" value="1"/>
</dbReference>
<accession>A0A2C4H9X4</accession>
<dbReference type="EMBL" id="NUEL01000003">
    <property type="protein sequence ID" value="PEJ11516.1"/>
    <property type="molecule type" value="Genomic_DNA"/>
</dbReference>
<dbReference type="PANTHER" id="PTHR43861:SF3">
    <property type="entry name" value="PUTATIVE (AFU_ORTHOLOGUE AFUA_2G14390)-RELATED"/>
    <property type="match status" value="1"/>
</dbReference>
<dbReference type="InterPro" id="IPR029063">
    <property type="entry name" value="SAM-dependent_MTases_sf"/>
</dbReference>
<dbReference type="GO" id="GO:0008168">
    <property type="term" value="F:methyltransferase activity"/>
    <property type="evidence" value="ECO:0007669"/>
    <property type="project" value="UniProtKB-KW"/>
</dbReference>
<dbReference type="SUPFAM" id="SSF53335">
    <property type="entry name" value="S-adenosyl-L-methionine-dependent methyltransferases"/>
    <property type="match status" value="1"/>
</dbReference>
<dbReference type="CDD" id="cd02440">
    <property type="entry name" value="AdoMet_MTases"/>
    <property type="match status" value="1"/>
</dbReference>
<evidence type="ECO:0000313" key="4">
    <source>
        <dbReference type="Proteomes" id="UP000220045"/>
    </source>
</evidence>
<comment type="caution">
    <text evidence="3">The sequence shown here is derived from an EMBL/GenBank/DDBJ whole genome shotgun (WGS) entry which is preliminary data.</text>
</comment>
<dbReference type="Pfam" id="PF13649">
    <property type="entry name" value="Methyltransf_25"/>
    <property type="match status" value="1"/>
</dbReference>
<proteinExistence type="predicted"/>
<keyword evidence="1 3" id="KW-0808">Transferase</keyword>
<dbReference type="AlphaFoldDB" id="A0A2C4H9X4"/>
<feature type="domain" description="Methyltransferase" evidence="2">
    <location>
        <begin position="64"/>
        <end position="139"/>
    </location>
</feature>
<protein>
    <submittedName>
        <fullName evidence="3">SAM-dependent methyltransferase</fullName>
    </submittedName>
</protein>
<evidence type="ECO:0000256" key="1">
    <source>
        <dbReference type="ARBA" id="ARBA00022679"/>
    </source>
</evidence>
<reference evidence="3 4" key="1">
    <citation type="submission" date="2017-09" db="EMBL/GenBank/DDBJ databases">
        <title>Large-scale bioinformatics analysis of Bacillus genomes uncovers conserved roles of natural products in bacterial physiology.</title>
        <authorList>
            <consortium name="Agbiome Team Llc"/>
            <person name="Bleich R.M."/>
            <person name="Grubbs K.J."/>
            <person name="Santa Maria K.C."/>
            <person name="Allen S.E."/>
            <person name="Farag S."/>
            <person name="Shank E.A."/>
            <person name="Bowers A."/>
        </authorList>
    </citation>
    <scope>NUCLEOTIDE SEQUENCE [LARGE SCALE GENOMIC DNA]</scope>
    <source>
        <strain evidence="3 4">AFS004017</strain>
    </source>
</reference>
<gene>
    <name evidence="3" type="ORF">CN684_00735</name>
</gene>
<dbReference type="PANTHER" id="PTHR43861">
    <property type="entry name" value="TRANS-ACONITATE 2-METHYLTRANSFERASE-RELATED"/>
    <property type="match status" value="1"/>
</dbReference>
<evidence type="ECO:0000313" key="3">
    <source>
        <dbReference type="EMBL" id="PEJ11516.1"/>
    </source>
</evidence>
<dbReference type="InterPro" id="IPR041698">
    <property type="entry name" value="Methyltransf_25"/>
</dbReference>
<organism evidence="3 4">
    <name type="scientific">Bacillus wiedmannii</name>
    <dbReference type="NCBI Taxonomy" id="1890302"/>
    <lineage>
        <taxon>Bacteria</taxon>
        <taxon>Bacillati</taxon>
        <taxon>Bacillota</taxon>
        <taxon>Bacilli</taxon>
        <taxon>Bacillales</taxon>
        <taxon>Bacillaceae</taxon>
        <taxon>Bacillus</taxon>
        <taxon>Bacillus cereus group</taxon>
    </lineage>
</organism>
<sequence>MQIQKKIKELEEKRAQAQSWFVEPGKRKISSNYDNRETSTIRILSVETFIAFYEATFNRKPDSILDIGCGQGQVLKYLSEKLPRAVLMGIDSSKEAINSANQLNIDADFICTEIESLPFDISGKTYDVIFIHLCFGLFKYPLEVLECLVPYMSNESLIYIVDLNRDSVEEGISSSQSKDEELYLCDQYNASFTLSEFKHLLMYITEQRNELSFKIGASAIGGFNQFSTDFLSLIGNQSLQQALRKIFKEENAQKHSMPELLHAWLIKNKNSV</sequence>
<dbReference type="RefSeq" id="WP_098092569.1">
    <property type="nucleotide sequence ID" value="NZ_NUEL01000003.1"/>
</dbReference>